<dbReference type="GO" id="GO:0008270">
    <property type="term" value="F:zinc ion binding"/>
    <property type="evidence" value="ECO:0007669"/>
    <property type="project" value="TreeGrafter"/>
</dbReference>
<sequence length="126" mass="13237">MSETQPLVGGKGTTYSAAPPPYAPPPQQAPYPAAPTTTVITQPPVIVQQQVVFGPTPVTVICPNGHEVTTNVSYKSGSFTFIVAALICFFLGPCCALIPFCLDGMKDVEHTCPVDGTVLGVFKRSL</sequence>
<evidence type="ECO:0000256" key="1">
    <source>
        <dbReference type="ARBA" id="ARBA00004414"/>
    </source>
</evidence>
<evidence type="ECO:0000259" key="10">
    <source>
        <dbReference type="PROSITE" id="PS51837"/>
    </source>
</evidence>
<evidence type="ECO:0000256" key="8">
    <source>
        <dbReference type="SAM" id="MobiDB-lite"/>
    </source>
</evidence>
<dbReference type="PANTHER" id="PTHR23292:SF6">
    <property type="entry name" value="FI16602P1-RELATED"/>
    <property type="match status" value="1"/>
</dbReference>
<feature type="transmembrane region" description="Helical" evidence="9">
    <location>
        <begin position="79"/>
        <end position="102"/>
    </location>
</feature>
<gene>
    <name evidence="11" type="ORF">GBAR_LOCUS15413</name>
</gene>
<dbReference type="Pfam" id="PF10601">
    <property type="entry name" value="zf-LITAF-like"/>
    <property type="match status" value="1"/>
</dbReference>
<comment type="subcellular location">
    <subcellularLocation>
        <location evidence="2">Endosome membrane</location>
        <topology evidence="2">Peripheral membrane protein</topology>
    </subcellularLocation>
    <subcellularLocation>
        <location evidence="1">Late endosome membrane</location>
    </subcellularLocation>
    <subcellularLocation>
        <location evidence="3">Lysosome membrane</location>
        <topology evidence="3">Peripheral membrane protein</topology>
        <orientation evidence="3">Cytoplasmic side</orientation>
    </subcellularLocation>
</comment>
<keyword evidence="12" id="KW-1185">Reference proteome</keyword>
<dbReference type="AlphaFoldDB" id="A0AA35SB92"/>
<keyword evidence="9" id="KW-0812">Transmembrane</keyword>
<evidence type="ECO:0000256" key="2">
    <source>
        <dbReference type="ARBA" id="ARBA00004481"/>
    </source>
</evidence>
<dbReference type="GO" id="GO:0005765">
    <property type="term" value="C:lysosomal membrane"/>
    <property type="evidence" value="ECO:0007669"/>
    <property type="project" value="UniProtKB-SubCell"/>
</dbReference>
<dbReference type="Proteomes" id="UP001174909">
    <property type="component" value="Unassembled WGS sequence"/>
</dbReference>
<dbReference type="SMART" id="SM00714">
    <property type="entry name" value="LITAF"/>
    <property type="match status" value="1"/>
</dbReference>
<keyword evidence="6" id="KW-0862">Zinc</keyword>
<feature type="compositionally biased region" description="Pro residues" evidence="8">
    <location>
        <begin position="18"/>
        <end position="33"/>
    </location>
</feature>
<evidence type="ECO:0000256" key="5">
    <source>
        <dbReference type="ARBA" id="ARBA00022723"/>
    </source>
</evidence>
<keyword evidence="9" id="KW-1133">Transmembrane helix</keyword>
<keyword evidence="5" id="KW-0479">Metal-binding</keyword>
<evidence type="ECO:0000313" key="11">
    <source>
        <dbReference type="EMBL" id="CAI8026910.1"/>
    </source>
</evidence>
<comment type="similarity">
    <text evidence="4">Belongs to the CDIP1/LITAF family.</text>
</comment>
<dbReference type="InterPro" id="IPR037519">
    <property type="entry name" value="LITAF_fam"/>
</dbReference>
<dbReference type="EMBL" id="CASHTH010002246">
    <property type="protein sequence ID" value="CAI8026910.1"/>
    <property type="molecule type" value="Genomic_DNA"/>
</dbReference>
<evidence type="ECO:0000313" key="12">
    <source>
        <dbReference type="Proteomes" id="UP001174909"/>
    </source>
</evidence>
<feature type="region of interest" description="Disordered" evidence="8">
    <location>
        <begin position="1"/>
        <end position="34"/>
    </location>
</feature>
<organism evidence="11 12">
    <name type="scientific">Geodia barretti</name>
    <name type="common">Barrett's horny sponge</name>
    <dbReference type="NCBI Taxonomy" id="519541"/>
    <lineage>
        <taxon>Eukaryota</taxon>
        <taxon>Metazoa</taxon>
        <taxon>Porifera</taxon>
        <taxon>Demospongiae</taxon>
        <taxon>Heteroscleromorpha</taxon>
        <taxon>Tetractinellida</taxon>
        <taxon>Astrophorina</taxon>
        <taxon>Geodiidae</taxon>
        <taxon>Geodia</taxon>
    </lineage>
</organism>
<evidence type="ECO:0000256" key="9">
    <source>
        <dbReference type="SAM" id="Phobius"/>
    </source>
</evidence>
<reference evidence="11" key="1">
    <citation type="submission" date="2023-03" db="EMBL/GenBank/DDBJ databases">
        <authorList>
            <person name="Steffen K."/>
            <person name="Cardenas P."/>
        </authorList>
    </citation>
    <scope>NUCLEOTIDE SEQUENCE</scope>
</reference>
<protein>
    <submittedName>
        <fullName evidence="11">Lipopolysaccharide-induced tumor necrosis factor-alpha factor homolog</fullName>
    </submittedName>
</protein>
<dbReference type="PANTHER" id="PTHR23292">
    <property type="entry name" value="LIPOPOLYSACCHARIDE-INDUCED TUMOR NECROSIS FACTOR-ALPHA FACTOR"/>
    <property type="match status" value="1"/>
</dbReference>
<keyword evidence="7 9" id="KW-0472">Membrane</keyword>
<feature type="domain" description="LITAF" evidence="10">
    <location>
        <begin position="42"/>
        <end position="124"/>
    </location>
</feature>
<dbReference type="PROSITE" id="PS51837">
    <property type="entry name" value="LITAF"/>
    <property type="match status" value="1"/>
</dbReference>
<evidence type="ECO:0000256" key="3">
    <source>
        <dbReference type="ARBA" id="ARBA00004630"/>
    </source>
</evidence>
<proteinExistence type="inferred from homology"/>
<evidence type="ECO:0000256" key="4">
    <source>
        <dbReference type="ARBA" id="ARBA00005975"/>
    </source>
</evidence>
<accession>A0AA35SB92</accession>
<dbReference type="GO" id="GO:0031902">
    <property type="term" value="C:late endosome membrane"/>
    <property type="evidence" value="ECO:0007669"/>
    <property type="project" value="UniProtKB-SubCell"/>
</dbReference>
<evidence type="ECO:0000256" key="6">
    <source>
        <dbReference type="ARBA" id="ARBA00022833"/>
    </source>
</evidence>
<evidence type="ECO:0000256" key="7">
    <source>
        <dbReference type="ARBA" id="ARBA00023136"/>
    </source>
</evidence>
<name>A0AA35SB92_GEOBA</name>
<comment type="caution">
    <text evidence="11">The sequence shown here is derived from an EMBL/GenBank/DDBJ whole genome shotgun (WGS) entry which is preliminary data.</text>
</comment>
<dbReference type="InterPro" id="IPR006629">
    <property type="entry name" value="LITAF"/>
</dbReference>